<dbReference type="PANTHER" id="PTHR43153:SF1">
    <property type="entry name" value="ELECTRON TRANSFER FLAVOPROTEIN SUBUNIT ALPHA, MITOCHONDRIAL"/>
    <property type="match status" value="1"/>
</dbReference>
<evidence type="ECO:0000256" key="3">
    <source>
        <dbReference type="ARBA" id="ARBA00022630"/>
    </source>
</evidence>
<dbReference type="Pfam" id="PF00766">
    <property type="entry name" value="ETF_alpha"/>
    <property type="match status" value="1"/>
</dbReference>
<dbReference type="eggNOG" id="COG2025">
    <property type="taxonomic scope" value="Bacteria"/>
</dbReference>
<dbReference type="KEGG" id="dat:HRM2_38460"/>
<dbReference type="InterPro" id="IPR001308">
    <property type="entry name" value="ETF_a/FixB"/>
</dbReference>
<dbReference type="GO" id="GO:0050660">
    <property type="term" value="F:flavin adenine dinucleotide binding"/>
    <property type="evidence" value="ECO:0007669"/>
    <property type="project" value="InterPro"/>
</dbReference>
<dbReference type="EMBL" id="CP001087">
    <property type="protein sequence ID" value="ACN16904.1"/>
    <property type="molecule type" value="Genomic_DNA"/>
</dbReference>
<dbReference type="InterPro" id="IPR018206">
    <property type="entry name" value="ETF_asu_C_CS"/>
</dbReference>
<evidence type="ECO:0000256" key="5">
    <source>
        <dbReference type="ARBA" id="ARBA00022982"/>
    </source>
</evidence>
<accession>C0QAX1</accession>
<dbReference type="Proteomes" id="UP000000442">
    <property type="component" value="Chromosome"/>
</dbReference>
<evidence type="ECO:0000256" key="4">
    <source>
        <dbReference type="ARBA" id="ARBA00022827"/>
    </source>
</evidence>
<evidence type="ECO:0000256" key="1">
    <source>
        <dbReference type="ARBA" id="ARBA00005817"/>
    </source>
</evidence>
<proteinExistence type="inferred from homology"/>
<name>C0QAX1_DESAH</name>
<dbReference type="RefSeq" id="WP_015905650.1">
    <property type="nucleotide sequence ID" value="NC_012108.1"/>
</dbReference>
<keyword evidence="9" id="KW-1185">Reference proteome</keyword>
<evidence type="ECO:0000259" key="7">
    <source>
        <dbReference type="SMART" id="SM00893"/>
    </source>
</evidence>
<dbReference type="PROSITE" id="PS00696">
    <property type="entry name" value="ETF_ALPHA"/>
    <property type="match status" value="1"/>
</dbReference>
<evidence type="ECO:0000256" key="6">
    <source>
        <dbReference type="PIRSR" id="PIRSR000089-1"/>
    </source>
</evidence>
<dbReference type="OrthoDB" id="9770286at2"/>
<keyword evidence="4 6" id="KW-0274">FAD</keyword>
<protein>
    <submittedName>
        <fullName evidence="8">EtfA3</fullName>
    </submittedName>
</protein>
<feature type="domain" description="Electron transfer flavoprotein alpha/beta-subunit N-terminal" evidence="7">
    <location>
        <begin position="5"/>
        <end position="192"/>
    </location>
</feature>
<keyword evidence="3" id="KW-0285">Flavoprotein</keyword>
<dbReference type="SUPFAM" id="SSF52467">
    <property type="entry name" value="DHS-like NAD/FAD-binding domain"/>
    <property type="match status" value="1"/>
</dbReference>
<comment type="cofactor">
    <cofactor evidence="6">
        <name>FAD</name>
        <dbReference type="ChEBI" id="CHEBI:57692"/>
    </cofactor>
    <text evidence="6">Binds 1 FAD per dimer.</text>
</comment>
<dbReference type="GO" id="GO:0033539">
    <property type="term" value="P:fatty acid beta-oxidation using acyl-CoA dehydrogenase"/>
    <property type="evidence" value="ECO:0007669"/>
    <property type="project" value="TreeGrafter"/>
</dbReference>
<dbReference type="InterPro" id="IPR014729">
    <property type="entry name" value="Rossmann-like_a/b/a_fold"/>
</dbReference>
<dbReference type="CDD" id="cd01715">
    <property type="entry name" value="ETF_alpha"/>
    <property type="match status" value="1"/>
</dbReference>
<dbReference type="Gene3D" id="3.40.50.620">
    <property type="entry name" value="HUPs"/>
    <property type="match status" value="1"/>
</dbReference>
<evidence type="ECO:0000313" key="9">
    <source>
        <dbReference type="Proteomes" id="UP000000442"/>
    </source>
</evidence>
<feature type="binding site" evidence="6">
    <location>
        <begin position="237"/>
        <end position="238"/>
    </location>
    <ligand>
        <name>FAD</name>
        <dbReference type="ChEBI" id="CHEBI:57692"/>
    </ligand>
</feature>
<reference evidence="8 9" key="1">
    <citation type="journal article" date="2009" name="Environ. Microbiol.">
        <title>Genome sequence of Desulfobacterium autotrophicum HRM2, a marine sulfate reducer oxidizing organic carbon completely to carbon dioxide.</title>
        <authorList>
            <person name="Strittmatter A.W."/>
            <person name="Liesegang H."/>
            <person name="Rabus R."/>
            <person name="Decker I."/>
            <person name="Amann J."/>
            <person name="Andres S."/>
            <person name="Henne A."/>
            <person name="Fricke W.F."/>
            <person name="Martinez-Arias R."/>
            <person name="Bartels D."/>
            <person name="Goesmann A."/>
            <person name="Krause L."/>
            <person name="Puehler A."/>
            <person name="Klenk H.P."/>
            <person name="Richter M."/>
            <person name="Schuler M."/>
            <person name="Gloeckner F.O."/>
            <person name="Meyerdierks A."/>
            <person name="Gottschalk G."/>
            <person name="Amann R."/>
        </authorList>
    </citation>
    <scope>NUCLEOTIDE SEQUENCE [LARGE SCALE GENOMIC DNA]</scope>
    <source>
        <strain evidence="9">ATCC 43914 / DSM 3382 / HRM2</strain>
    </source>
</reference>
<gene>
    <name evidence="8" type="primary">etfA3</name>
    <name evidence="8" type="ordered locus">HRM2_38460</name>
</gene>
<keyword evidence="2" id="KW-0813">Transport</keyword>
<evidence type="ECO:0000313" key="8">
    <source>
        <dbReference type="EMBL" id="ACN16904.1"/>
    </source>
</evidence>
<feature type="binding site" evidence="6">
    <location>
        <begin position="251"/>
        <end position="255"/>
    </location>
    <ligand>
        <name>FAD</name>
        <dbReference type="ChEBI" id="CHEBI:57692"/>
    </ligand>
</feature>
<dbReference type="InterPro" id="IPR014730">
    <property type="entry name" value="ETF_a/b_N"/>
</dbReference>
<dbReference type="AlphaFoldDB" id="C0QAX1"/>
<dbReference type="SMART" id="SM00893">
    <property type="entry name" value="ETF"/>
    <property type="match status" value="1"/>
</dbReference>
<dbReference type="PIRSF" id="PIRSF000089">
    <property type="entry name" value="Electra_flavoP_a"/>
    <property type="match status" value="1"/>
</dbReference>
<dbReference type="Gene3D" id="3.40.50.1220">
    <property type="entry name" value="TPP-binding domain"/>
    <property type="match status" value="1"/>
</dbReference>
<feature type="binding site" evidence="6">
    <location>
        <begin position="268"/>
        <end position="275"/>
    </location>
    <ligand>
        <name>FAD</name>
        <dbReference type="ChEBI" id="CHEBI:57692"/>
    </ligand>
</feature>
<comment type="similarity">
    <text evidence="1">Belongs to the ETF alpha-subunit/FixB family.</text>
</comment>
<keyword evidence="5" id="KW-0249">Electron transport</keyword>
<dbReference type="SUPFAM" id="SSF52402">
    <property type="entry name" value="Adenine nucleotide alpha hydrolases-like"/>
    <property type="match status" value="1"/>
</dbReference>
<feature type="binding site" evidence="6">
    <location>
        <position position="289"/>
    </location>
    <ligand>
        <name>FAD</name>
        <dbReference type="ChEBI" id="CHEBI:57692"/>
    </ligand>
</feature>
<dbReference type="PANTHER" id="PTHR43153">
    <property type="entry name" value="ELECTRON TRANSFER FLAVOPROTEIN ALPHA"/>
    <property type="match status" value="1"/>
</dbReference>
<dbReference type="HOGENOM" id="CLU_034178_0_1_7"/>
<evidence type="ECO:0000256" key="2">
    <source>
        <dbReference type="ARBA" id="ARBA00022448"/>
    </source>
</evidence>
<dbReference type="InterPro" id="IPR014731">
    <property type="entry name" value="ETF_asu_C"/>
</dbReference>
<dbReference type="InterPro" id="IPR033947">
    <property type="entry name" value="ETF_alpha_N"/>
</dbReference>
<dbReference type="InterPro" id="IPR029035">
    <property type="entry name" value="DHS-like_NAD/FAD-binding_dom"/>
</dbReference>
<dbReference type="Pfam" id="PF01012">
    <property type="entry name" value="ETF"/>
    <property type="match status" value="1"/>
</dbReference>
<dbReference type="GO" id="GO:0009055">
    <property type="term" value="F:electron transfer activity"/>
    <property type="evidence" value="ECO:0007669"/>
    <property type="project" value="InterPro"/>
</dbReference>
<sequence>MAKNVLVFVEHLDGKLKKVSLEAVCQGQRVAEKIQATVTAVVIGTSETLNASLFKDLARYGADRVIAGKNPDLAESMPDALTNILCTCIADQAPALIIMGGTTRGREIASRLCTRMEAPLAMDCLDITLDGNDLVFTRPVYGGKVLSTLKFKQSPGIAVVRTGSIKLIENPKELNLTELDVEMGKTDLTFISKSVDTSKIDLTEADTVIAGGFGTGGKANALLEELANAFGGAVGASRGAVDEGWHPIAEQVGQTGKVVSPTLYVACGISGAIQHLAGMNSSRMVVAINKDPDAPIFSEADLGIVDNLFDILPILTDKIKTIKANG</sequence>
<organism evidence="8 9">
    <name type="scientific">Desulforapulum autotrophicum (strain ATCC 43914 / DSM 3382 / VKM B-1955 / HRM2)</name>
    <name type="common">Desulfobacterium autotrophicum</name>
    <dbReference type="NCBI Taxonomy" id="177437"/>
    <lineage>
        <taxon>Bacteria</taxon>
        <taxon>Pseudomonadati</taxon>
        <taxon>Thermodesulfobacteriota</taxon>
        <taxon>Desulfobacteria</taxon>
        <taxon>Desulfobacterales</taxon>
        <taxon>Desulfobacteraceae</taxon>
        <taxon>Desulforapulum</taxon>
    </lineage>
</organism>
<dbReference type="STRING" id="177437.HRM2_38460"/>